<keyword evidence="1" id="KW-1133">Transmembrane helix</keyword>
<dbReference type="EMBL" id="CAJPEV010001619">
    <property type="protein sequence ID" value="CAG0893544.1"/>
    <property type="molecule type" value="Genomic_DNA"/>
</dbReference>
<dbReference type="Proteomes" id="UP000677054">
    <property type="component" value="Unassembled WGS sequence"/>
</dbReference>
<keyword evidence="3" id="KW-1185">Reference proteome</keyword>
<evidence type="ECO:0000313" key="3">
    <source>
        <dbReference type="Proteomes" id="UP000677054"/>
    </source>
</evidence>
<evidence type="ECO:0000256" key="1">
    <source>
        <dbReference type="SAM" id="Phobius"/>
    </source>
</evidence>
<sequence length="258" mass="29415">MAFAPRLRAVARPSKSVSISVPIALLCFFALLGSVRHGRIRLLGQLWPNGRRCLPVTPPEYRSEIGRVLEERGYKTGAELGVKQGQFSVEILRSWPSCSRYVLVDVWKHQKNYKDTANVDDAEHEKFYQETMLVLSSWKEKLDVKRTWTSEAVKEIEDESLDFIYVDARHDFCGVYEDASLYWPKLSPGGIMAGHDYISWQELNELEAPDWGLCANGTFLEASVKEAVDQFASEHGLQVIATLEEWPSWIVHKPLPQC</sequence>
<accession>A0A7R9A524</accession>
<proteinExistence type="predicted"/>
<keyword evidence="1" id="KW-0472">Membrane</keyword>
<dbReference type="PANTHER" id="PTHR37909:SF1">
    <property type="entry name" value="S-ADENOSYL-L-METHIONINE-DEPENDENT METHYLTRANSFERASES SUPERFAMILY PROTEIN"/>
    <property type="match status" value="1"/>
</dbReference>
<dbReference type="AlphaFoldDB" id="A0A7R9A524"/>
<dbReference type="EMBL" id="LR901136">
    <property type="protein sequence ID" value="CAD7247873.1"/>
    <property type="molecule type" value="Genomic_DNA"/>
</dbReference>
<name>A0A7R9A524_9CRUS</name>
<keyword evidence="1" id="KW-0812">Transmembrane</keyword>
<evidence type="ECO:0000313" key="2">
    <source>
        <dbReference type="EMBL" id="CAD7247873.1"/>
    </source>
</evidence>
<dbReference type="SUPFAM" id="SSF53335">
    <property type="entry name" value="S-adenosyl-L-methionine-dependent methyltransferases"/>
    <property type="match status" value="1"/>
</dbReference>
<dbReference type="Gene3D" id="3.40.50.150">
    <property type="entry name" value="Vaccinia Virus protein VP39"/>
    <property type="match status" value="1"/>
</dbReference>
<organism evidence="2">
    <name type="scientific">Darwinula stevensoni</name>
    <dbReference type="NCBI Taxonomy" id="69355"/>
    <lineage>
        <taxon>Eukaryota</taxon>
        <taxon>Metazoa</taxon>
        <taxon>Ecdysozoa</taxon>
        <taxon>Arthropoda</taxon>
        <taxon>Crustacea</taxon>
        <taxon>Oligostraca</taxon>
        <taxon>Ostracoda</taxon>
        <taxon>Podocopa</taxon>
        <taxon>Podocopida</taxon>
        <taxon>Darwinulocopina</taxon>
        <taxon>Darwinuloidea</taxon>
        <taxon>Darwinulidae</taxon>
        <taxon>Darwinula</taxon>
    </lineage>
</organism>
<feature type="transmembrane region" description="Helical" evidence="1">
    <location>
        <begin position="16"/>
        <end position="35"/>
    </location>
</feature>
<protein>
    <submittedName>
        <fullName evidence="2">Uncharacterized protein</fullName>
    </submittedName>
</protein>
<dbReference type="PANTHER" id="PTHR37909">
    <property type="entry name" value="S-ADENOSYL-L-METHIONINE-DEPENDENT METHYLTRANSFERASES SUPERFAMILY PROTEIN"/>
    <property type="match status" value="1"/>
</dbReference>
<reference evidence="2" key="1">
    <citation type="submission" date="2020-11" db="EMBL/GenBank/DDBJ databases">
        <authorList>
            <person name="Tran Van P."/>
        </authorList>
    </citation>
    <scope>NUCLEOTIDE SEQUENCE</scope>
</reference>
<gene>
    <name evidence="2" type="ORF">DSTB1V02_LOCUS7698</name>
</gene>
<dbReference type="InterPro" id="IPR029063">
    <property type="entry name" value="SAM-dependent_MTases_sf"/>
</dbReference>
<dbReference type="OrthoDB" id="10046154at2759"/>
<dbReference type="Pfam" id="PF13578">
    <property type="entry name" value="Methyltransf_24"/>
    <property type="match status" value="1"/>
</dbReference>